<proteinExistence type="predicted"/>
<comment type="caution">
    <text evidence="1">The sequence shown here is derived from an EMBL/GenBank/DDBJ whole genome shotgun (WGS) entry which is preliminary data.</text>
</comment>
<name>X1T1D7_9ZZZZ</name>
<evidence type="ECO:0000313" key="1">
    <source>
        <dbReference type="EMBL" id="GAI73884.1"/>
    </source>
</evidence>
<gene>
    <name evidence="1" type="ORF">S12H4_18051</name>
</gene>
<dbReference type="EMBL" id="BARW01008879">
    <property type="protein sequence ID" value="GAI73884.1"/>
    <property type="molecule type" value="Genomic_DNA"/>
</dbReference>
<protein>
    <submittedName>
        <fullName evidence="1">Uncharacterized protein</fullName>
    </submittedName>
</protein>
<accession>X1T1D7</accession>
<reference evidence="1" key="1">
    <citation type="journal article" date="2014" name="Front. Microbiol.">
        <title>High frequency of phylogenetically diverse reductive dehalogenase-homologous genes in deep subseafloor sedimentary metagenomes.</title>
        <authorList>
            <person name="Kawai M."/>
            <person name="Futagami T."/>
            <person name="Toyoda A."/>
            <person name="Takaki Y."/>
            <person name="Nishi S."/>
            <person name="Hori S."/>
            <person name="Arai W."/>
            <person name="Tsubouchi T."/>
            <person name="Morono Y."/>
            <person name="Uchiyama I."/>
            <person name="Ito T."/>
            <person name="Fujiyama A."/>
            <person name="Inagaki F."/>
            <person name="Takami H."/>
        </authorList>
    </citation>
    <scope>NUCLEOTIDE SEQUENCE</scope>
    <source>
        <strain evidence="1">Expedition CK06-06</strain>
    </source>
</reference>
<organism evidence="1">
    <name type="scientific">marine sediment metagenome</name>
    <dbReference type="NCBI Taxonomy" id="412755"/>
    <lineage>
        <taxon>unclassified sequences</taxon>
        <taxon>metagenomes</taxon>
        <taxon>ecological metagenomes</taxon>
    </lineage>
</organism>
<dbReference type="AlphaFoldDB" id="X1T1D7"/>
<sequence length="141" mass="15399">MKSIKLKIIVVVGLIAAFLIPAFVITARQNNIVTDVPEGSAFGRETALQYILANHPELSGLGNPSKIRTPWFEGTLTPEGWVGSNTVQYTKGEWTVTVSNAVIRDPVYSVEVEFTGDNAFQWKGTVDQDGNVVEIEFATAK</sequence>